<feature type="domain" description="Mannosyl-glycoprotein endo-beta-N-acetylglucosamidase-like" evidence="1">
    <location>
        <begin position="140"/>
        <end position="273"/>
    </location>
</feature>
<dbReference type="PANTHER" id="PTHR40572">
    <property type="entry name" value="PROTEIN BAX"/>
    <property type="match status" value="1"/>
</dbReference>
<dbReference type="InterPro" id="IPR002901">
    <property type="entry name" value="MGlyc_endo_b_GlcNAc-like_dom"/>
</dbReference>
<dbReference type="GO" id="GO:0004040">
    <property type="term" value="F:amidase activity"/>
    <property type="evidence" value="ECO:0007669"/>
    <property type="project" value="InterPro"/>
</dbReference>
<dbReference type="AlphaFoldDB" id="A0A367V6P7"/>
<sequence length="294" mass="32800">MSAVVIVGQTAHADITLPPPAERDVIEVNIHGYDQLAHLFDDLNYTLEQWNAGERVVPRLFLQTIPTVWRDELADQLTVEAKKRTFFRTLGPLTLLANEEIALQQRALREAIDNNDSDIIAELAKQYRVETAPDDPATIAELEKRIAPVPASLAMAQMAIESGWGTSRFAALGNALFGQWTYGDEGITPKEQRSHLGDYKIAAFDTPFGSVRAYMKNLNTGSAYQEFRDKRAKMIANEEPLSGTALAETLTRYSERGEEYIKDVKAVIRQNNLGHADDAVLDDGPYYYLIPKGD</sequence>
<dbReference type="EMBL" id="JPWB01000006">
    <property type="protein sequence ID" value="RCK20876.1"/>
    <property type="molecule type" value="Genomic_DNA"/>
</dbReference>
<name>A0A367V6P7_9PROT</name>
<dbReference type="Pfam" id="PF01832">
    <property type="entry name" value="Glucosaminidase"/>
    <property type="match status" value="1"/>
</dbReference>
<proteinExistence type="predicted"/>
<evidence type="ECO:0000313" key="2">
    <source>
        <dbReference type="EMBL" id="RCK20876.1"/>
    </source>
</evidence>
<protein>
    <recommendedName>
        <fullName evidence="1">Mannosyl-glycoprotein endo-beta-N-acetylglucosamidase-like domain-containing protein</fullName>
    </recommendedName>
</protein>
<dbReference type="Proteomes" id="UP000253061">
    <property type="component" value="Unassembled WGS sequence"/>
</dbReference>
<evidence type="ECO:0000259" key="1">
    <source>
        <dbReference type="Pfam" id="PF01832"/>
    </source>
</evidence>
<gene>
    <name evidence="2" type="ORF">TH6_13900</name>
</gene>
<dbReference type="InterPro" id="IPR053195">
    <property type="entry name" value="Bax-like"/>
</dbReference>
<dbReference type="PANTHER" id="PTHR40572:SF1">
    <property type="entry name" value="PROTEIN BAX"/>
    <property type="match status" value="1"/>
</dbReference>
<reference evidence="2 3" key="1">
    <citation type="submission" date="2014-07" db="EMBL/GenBank/DDBJ databases">
        <title>Draft genome sequence of Thalassospira profundimaris R8-17.</title>
        <authorList>
            <person name="Lai Q."/>
            <person name="Shao Z."/>
        </authorList>
    </citation>
    <scope>NUCLEOTIDE SEQUENCE [LARGE SCALE GENOMIC DNA]</scope>
    <source>
        <strain evidence="2 3">R8-17</strain>
    </source>
</reference>
<accession>A0A367V6P7</accession>
<dbReference type="Gene3D" id="1.10.530.10">
    <property type="match status" value="1"/>
</dbReference>
<evidence type="ECO:0000313" key="3">
    <source>
        <dbReference type="Proteomes" id="UP000253061"/>
    </source>
</evidence>
<comment type="caution">
    <text evidence="2">The sequence shown here is derived from an EMBL/GenBank/DDBJ whole genome shotgun (WGS) entry which is preliminary data.</text>
</comment>
<organism evidence="2 3">
    <name type="scientific">Thalassospira profundimaris</name>
    <dbReference type="NCBI Taxonomy" id="502049"/>
    <lineage>
        <taxon>Bacteria</taxon>
        <taxon>Pseudomonadati</taxon>
        <taxon>Pseudomonadota</taxon>
        <taxon>Alphaproteobacteria</taxon>
        <taxon>Rhodospirillales</taxon>
        <taxon>Thalassospiraceae</taxon>
        <taxon>Thalassospira</taxon>
    </lineage>
</organism>